<dbReference type="InterPro" id="IPR036986">
    <property type="entry name" value="S4_RNA-bd_sf"/>
</dbReference>
<dbReference type="Gene3D" id="3.40.50.150">
    <property type="entry name" value="Vaccinia Virus protein VP39"/>
    <property type="match status" value="2"/>
</dbReference>
<keyword evidence="4" id="KW-0808">Transferase</keyword>
<dbReference type="RefSeq" id="WP_147911907.1">
    <property type="nucleotide sequence ID" value="NZ_JBHUEJ010000015.1"/>
</dbReference>
<name>A0ABW4KQ40_9BURK</name>
<keyword evidence="1" id="KW-0694">RNA-binding</keyword>
<comment type="caution">
    <text evidence="4">The sequence shown here is derived from an EMBL/GenBank/DDBJ whole genome shotgun (WGS) entry which is preliminary data.</text>
</comment>
<keyword evidence="5" id="KW-1185">Reference proteome</keyword>
<dbReference type="InterPro" id="IPR047048">
    <property type="entry name" value="TlyA"/>
</dbReference>
<dbReference type="Gene3D" id="3.10.290.10">
    <property type="entry name" value="RNA-binding S4 domain"/>
    <property type="match status" value="1"/>
</dbReference>
<organism evidence="4 5">
    <name type="scientific">Ottowia flava</name>
    <dbReference type="NCBI Taxonomy" id="2675430"/>
    <lineage>
        <taxon>Bacteria</taxon>
        <taxon>Pseudomonadati</taxon>
        <taxon>Pseudomonadota</taxon>
        <taxon>Betaproteobacteria</taxon>
        <taxon>Burkholderiales</taxon>
        <taxon>Comamonadaceae</taxon>
        <taxon>Ottowia</taxon>
    </lineage>
</organism>
<dbReference type="InterPro" id="IPR002877">
    <property type="entry name" value="RNA_MeTrfase_FtsJ_dom"/>
</dbReference>
<keyword evidence="4" id="KW-0489">Methyltransferase</keyword>
<evidence type="ECO:0000313" key="4">
    <source>
        <dbReference type="EMBL" id="MFD1710145.1"/>
    </source>
</evidence>
<protein>
    <submittedName>
        <fullName evidence="4">TlyA family RNA methyltransferase</fullName>
    </submittedName>
</protein>
<feature type="domain" description="Ribosomal RNA methyltransferase FtsJ" evidence="3">
    <location>
        <begin position="63"/>
        <end position="330"/>
    </location>
</feature>
<dbReference type="Pfam" id="PF01728">
    <property type="entry name" value="FtsJ"/>
    <property type="match status" value="1"/>
</dbReference>
<sequence length="335" mass="35979">MRADVFLVEGGHAATRSQAQRLIAAGVQWRLAPTLPWHAVAKNGDDIPAGAEVQLLDAAEAKYLSRGGLKLEGALAASGIAVVGQHCLDVGQSTGGFTDCLLQQGAAQVVGVDVGQAQLHERLRADPRVIAVEGLNARHLTPDTLHDAVEEALSERAEAEPDDNHTQPDAPYAWMRNGGLIDDDYDDSDDAQEHEIEAFKAERAAKVKARAAGELPTVRRRRREHKHTVIPAQFDLIVGDLSFISLTLVLPALVPLLSPQGDLLLLVKPQFELQPGQIGKGGVVRDSALYAVVEQRLRQACVDAGLHTVAWLPSPIEGGDGNREFFIHARHAAAV</sequence>
<evidence type="ECO:0000256" key="1">
    <source>
        <dbReference type="ARBA" id="ARBA00022884"/>
    </source>
</evidence>
<dbReference type="InterPro" id="IPR029063">
    <property type="entry name" value="SAM-dependent_MTases_sf"/>
</dbReference>
<evidence type="ECO:0000259" key="3">
    <source>
        <dbReference type="Pfam" id="PF01728"/>
    </source>
</evidence>
<reference evidence="5" key="1">
    <citation type="journal article" date="2019" name="Int. J. Syst. Evol. Microbiol.">
        <title>The Global Catalogue of Microorganisms (GCM) 10K type strain sequencing project: providing services to taxonomists for standard genome sequencing and annotation.</title>
        <authorList>
            <consortium name="The Broad Institute Genomics Platform"/>
            <consortium name="The Broad Institute Genome Sequencing Center for Infectious Disease"/>
            <person name="Wu L."/>
            <person name="Ma J."/>
        </authorList>
    </citation>
    <scope>NUCLEOTIDE SEQUENCE [LARGE SCALE GENOMIC DNA]</scope>
    <source>
        <strain evidence="5">LMG 29247</strain>
    </source>
</reference>
<accession>A0ABW4KQ40</accession>
<gene>
    <name evidence="4" type="ORF">ACFSF0_05985</name>
</gene>
<proteinExistence type="inferred from homology"/>
<comment type="similarity">
    <text evidence="2">Belongs to the TlyA family.</text>
</comment>
<evidence type="ECO:0000256" key="2">
    <source>
        <dbReference type="ARBA" id="ARBA00029460"/>
    </source>
</evidence>
<dbReference type="PANTHER" id="PTHR32319">
    <property type="entry name" value="BACTERIAL HEMOLYSIN-LIKE PROTEIN"/>
    <property type="match status" value="1"/>
</dbReference>
<dbReference type="GO" id="GO:0032259">
    <property type="term" value="P:methylation"/>
    <property type="evidence" value="ECO:0007669"/>
    <property type="project" value="UniProtKB-KW"/>
</dbReference>
<dbReference type="EMBL" id="JBHUEJ010000015">
    <property type="protein sequence ID" value="MFD1710145.1"/>
    <property type="molecule type" value="Genomic_DNA"/>
</dbReference>
<dbReference type="CDD" id="cd00165">
    <property type="entry name" value="S4"/>
    <property type="match status" value="1"/>
</dbReference>
<dbReference type="GO" id="GO:0008168">
    <property type="term" value="F:methyltransferase activity"/>
    <property type="evidence" value="ECO:0007669"/>
    <property type="project" value="UniProtKB-KW"/>
</dbReference>
<dbReference type="SUPFAM" id="SSF53335">
    <property type="entry name" value="S-adenosyl-L-methionine-dependent methyltransferases"/>
    <property type="match status" value="1"/>
</dbReference>
<evidence type="ECO:0000313" key="5">
    <source>
        <dbReference type="Proteomes" id="UP001597304"/>
    </source>
</evidence>
<dbReference type="Proteomes" id="UP001597304">
    <property type="component" value="Unassembled WGS sequence"/>
</dbReference>
<dbReference type="PANTHER" id="PTHR32319:SF0">
    <property type="entry name" value="BACTERIAL HEMOLYSIN-LIKE PROTEIN"/>
    <property type="match status" value="1"/>
</dbReference>